<accession>A0ABS3HMD6</accession>
<protein>
    <submittedName>
        <fullName evidence="1">Antitoxin</fullName>
    </submittedName>
</protein>
<dbReference type="EMBL" id="JAFLVR010000067">
    <property type="protein sequence ID" value="MBO0454606.1"/>
    <property type="molecule type" value="Genomic_DNA"/>
</dbReference>
<proteinExistence type="predicted"/>
<comment type="caution">
    <text evidence="1">The sequence shown here is derived from an EMBL/GenBank/DDBJ whole genome shotgun (WGS) entry which is preliminary data.</text>
</comment>
<sequence length="76" mass="9001">MAMITIRVTDEEKEWYQYMAEFYGISLSELIKTYSDEALEDEYDRQMLKVAKKLNDENPDETYSMKEILAEFGGLE</sequence>
<evidence type="ECO:0000313" key="1">
    <source>
        <dbReference type="EMBL" id="MBO0454606.1"/>
    </source>
</evidence>
<dbReference type="NCBIfam" id="NF046040">
    <property type="entry name" value="RelB_antitoxin"/>
    <property type="match status" value="1"/>
</dbReference>
<dbReference type="Pfam" id="PF19807">
    <property type="entry name" value="DUF6290"/>
    <property type="match status" value="1"/>
</dbReference>
<dbReference type="Proteomes" id="UP000664495">
    <property type="component" value="Unassembled WGS sequence"/>
</dbReference>
<organism evidence="1 2">
    <name type="scientific">Candidatus Enterococcus murrayae</name>
    <dbReference type="NCBI Taxonomy" id="2815321"/>
    <lineage>
        <taxon>Bacteria</taxon>
        <taxon>Bacillati</taxon>
        <taxon>Bacillota</taxon>
        <taxon>Bacilli</taxon>
        <taxon>Lactobacillales</taxon>
        <taxon>Enterococcaceae</taxon>
        <taxon>Enterococcus</taxon>
    </lineage>
</organism>
<name>A0ABS3HMD6_9ENTE</name>
<dbReference type="InterPro" id="IPR046257">
    <property type="entry name" value="DUF6290"/>
</dbReference>
<keyword evidence="2" id="KW-1185">Reference proteome</keyword>
<reference evidence="1 2" key="1">
    <citation type="submission" date="2021-03" db="EMBL/GenBank/DDBJ databases">
        <title>Enterococcal diversity collection.</title>
        <authorList>
            <person name="Gilmore M.S."/>
            <person name="Schwartzman J."/>
            <person name="Van Tyne D."/>
            <person name="Martin M."/>
            <person name="Earl A.M."/>
            <person name="Manson A.L."/>
            <person name="Straub T."/>
            <person name="Salamzade R."/>
            <person name="Saavedra J."/>
            <person name="Lebreton F."/>
            <person name="Prichula J."/>
            <person name="Schaufler K."/>
            <person name="Gaca A."/>
            <person name="Sgardioli B."/>
            <person name="Wagenaar J."/>
            <person name="Strong T."/>
        </authorList>
    </citation>
    <scope>NUCLEOTIDE SEQUENCE [LARGE SCALE GENOMIC DNA]</scope>
    <source>
        <strain evidence="1 2">MJM16</strain>
    </source>
</reference>
<gene>
    <name evidence="1" type="ORF">JZO85_20290</name>
</gene>
<dbReference type="RefSeq" id="WP_207110338.1">
    <property type="nucleotide sequence ID" value="NZ_JAFLVR010000067.1"/>
</dbReference>
<evidence type="ECO:0000313" key="2">
    <source>
        <dbReference type="Proteomes" id="UP000664495"/>
    </source>
</evidence>